<gene>
    <name evidence="4" type="ORF">ABVQ20_03460</name>
</gene>
<dbReference type="CDD" id="cd05374">
    <property type="entry name" value="17beta-HSD-like_SDR_c"/>
    <property type="match status" value="1"/>
</dbReference>
<dbReference type="RefSeq" id="WP_354458097.1">
    <property type="nucleotide sequence ID" value="NZ_JBEWSZ010000001.1"/>
</dbReference>
<keyword evidence="5" id="KW-1185">Reference proteome</keyword>
<evidence type="ECO:0000256" key="3">
    <source>
        <dbReference type="RuleBase" id="RU000363"/>
    </source>
</evidence>
<organism evidence="4 5">
    <name type="scientific">Mesorhizobium shangrilense</name>
    <dbReference type="NCBI Taxonomy" id="460060"/>
    <lineage>
        <taxon>Bacteria</taxon>
        <taxon>Pseudomonadati</taxon>
        <taxon>Pseudomonadota</taxon>
        <taxon>Alphaproteobacteria</taxon>
        <taxon>Hyphomicrobiales</taxon>
        <taxon>Phyllobacteriaceae</taxon>
        <taxon>Mesorhizobium</taxon>
    </lineage>
</organism>
<dbReference type="PANTHER" id="PTHR43976:SF16">
    <property type="entry name" value="SHORT-CHAIN DEHYDROGENASE_REDUCTASE FAMILY PROTEIN"/>
    <property type="match status" value="1"/>
</dbReference>
<dbReference type="InterPro" id="IPR036291">
    <property type="entry name" value="NAD(P)-bd_dom_sf"/>
</dbReference>
<comment type="caution">
    <text evidence="4">The sequence shown here is derived from an EMBL/GenBank/DDBJ whole genome shotgun (WGS) entry which is preliminary data.</text>
</comment>
<dbReference type="Gene3D" id="3.40.50.720">
    <property type="entry name" value="NAD(P)-binding Rossmann-like Domain"/>
    <property type="match status" value="1"/>
</dbReference>
<evidence type="ECO:0000313" key="5">
    <source>
        <dbReference type="Proteomes" id="UP001548832"/>
    </source>
</evidence>
<dbReference type="Pfam" id="PF00106">
    <property type="entry name" value="adh_short"/>
    <property type="match status" value="1"/>
</dbReference>
<evidence type="ECO:0000313" key="4">
    <source>
        <dbReference type="EMBL" id="MET2826028.1"/>
    </source>
</evidence>
<dbReference type="NCBIfam" id="NF004824">
    <property type="entry name" value="PRK06180.1"/>
    <property type="match status" value="1"/>
</dbReference>
<keyword evidence="2" id="KW-0560">Oxidoreductase</keyword>
<evidence type="ECO:0000256" key="1">
    <source>
        <dbReference type="ARBA" id="ARBA00006484"/>
    </source>
</evidence>
<dbReference type="Proteomes" id="UP001548832">
    <property type="component" value="Unassembled WGS sequence"/>
</dbReference>
<protein>
    <submittedName>
        <fullName evidence="4">SDR family oxidoreductase</fullName>
    </submittedName>
</protein>
<reference evidence="4 5" key="1">
    <citation type="submission" date="2024-06" db="EMBL/GenBank/DDBJ databases">
        <authorList>
            <person name="Kim D.-U."/>
        </authorList>
    </citation>
    <scope>NUCLEOTIDE SEQUENCE [LARGE SCALE GENOMIC DNA]</scope>
    <source>
        <strain evidence="4 5">KACC15460</strain>
    </source>
</reference>
<dbReference type="PRINTS" id="PR00081">
    <property type="entry name" value="GDHRDH"/>
</dbReference>
<dbReference type="PANTHER" id="PTHR43976">
    <property type="entry name" value="SHORT CHAIN DEHYDROGENASE"/>
    <property type="match status" value="1"/>
</dbReference>
<dbReference type="NCBIfam" id="NF006114">
    <property type="entry name" value="PRK08263.1"/>
    <property type="match status" value="1"/>
</dbReference>
<dbReference type="PRINTS" id="PR00080">
    <property type="entry name" value="SDRFAMILY"/>
</dbReference>
<accession>A0ABV2D8C3</accession>
<dbReference type="InterPro" id="IPR051911">
    <property type="entry name" value="SDR_oxidoreductase"/>
</dbReference>
<proteinExistence type="inferred from homology"/>
<name>A0ABV2D8C3_9HYPH</name>
<dbReference type="SUPFAM" id="SSF51735">
    <property type="entry name" value="NAD(P)-binding Rossmann-fold domains"/>
    <property type="match status" value="1"/>
</dbReference>
<dbReference type="EMBL" id="JBEWSZ010000001">
    <property type="protein sequence ID" value="MET2826028.1"/>
    <property type="molecule type" value="Genomic_DNA"/>
</dbReference>
<dbReference type="InterPro" id="IPR002347">
    <property type="entry name" value="SDR_fam"/>
</dbReference>
<sequence>MTNKVWFITGSSKGFGRVWAEAALARGDRVAATARDARTLSDLVEKYGDHVAAIKLDVTDKKSVETAIAEARKRFGRLDVVINNAGYGHFGAVEEVSEQEARDQIETNLFGALWVTQAALPIMRAQRSGHIIQVSSIGGVNAFPSLGLYHASKWALEGFSQALSLEVAEFGVHVTLVEPGGFSTDWSGPSAKVSKAIAAYEPARAAMAERRKRSVAGDPEATGPAMLAIVDAAEPPLRVFFGDGGLPMIKQEYANRIALWEKWDHVSDMAQGANKNRKA</sequence>
<evidence type="ECO:0000256" key="2">
    <source>
        <dbReference type="ARBA" id="ARBA00023002"/>
    </source>
</evidence>
<comment type="similarity">
    <text evidence="1 3">Belongs to the short-chain dehydrogenases/reductases (SDR) family.</text>
</comment>